<name>X1A2F0_9ZZZZ</name>
<keyword evidence="3 6" id="KW-0812">Transmembrane</keyword>
<feature type="transmembrane region" description="Helical" evidence="6">
    <location>
        <begin position="144"/>
        <end position="165"/>
    </location>
</feature>
<dbReference type="PANTHER" id="PTHR30433">
    <property type="entry name" value="CHEMOTAXIS PROTEIN MOTA"/>
    <property type="match status" value="1"/>
</dbReference>
<proteinExistence type="predicted"/>
<keyword evidence="2" id="KW-1003">Cell membrane</keyword>
<keyword evidence="5 6" id="KW-0472">Membrane</keyword>
<organism evidence="8">
    <name type="scientific">marine sediment metagenome</name>
    <dbReference type="NCBI Taxonomy" id="412755"/>
    <lineage>
        <taxon>unclassified sequences</taxon>
        <taxon>metagenomes</taxon>
        <taxon>ecological metagenomes</taxon>
    </lineage>
</organism>
<evidence type="ECO:0000313" key="8">
    <source>
        <dbReference type="EMBL" id="GAG75909.1"/>
    </source>
</evidence>
<evidence type="ECO:0000256" key="3">
    <source>
        <dbReference type="ARBA" id="ARBA00022692"/>
    </source>
</evidence>
<evidence type="ECO:0000256" key="6">
    <source>
        <dbReference type="SAM" id="Phobius"/>
    </source>
</evidence>
<evidence type="ECO:0000256" key="2">
    <source>
        <dbReference type="ARBA" id="ARBA00022475"/>
    </source>
</evidence>
<sequence>MDIATIIGAVTGFGLVLIAIFMGGGFMWFVNVPSLMIVFGGTIGITLMNYPLNVMLSVMGVAKNCFFYKSGSSAEVIKKLVEFSRVARREGILALESLTKDLDEPFLVKGMNLAFDGLEPQVIGDILDIEIEHLENRHKFGSEIFSTMATFAPAMGMMGTLIGLVQMLQQMDNPSSIGPAMAVALLTTF</sequence>
<feature type="transmembrane region" description="Helical" evidence="6">
    <location>
        <begin position="7"/>
        <end position="30"/>
    </location>
</feature>
<dbReference type="Pfam" id="PF01618">
    <property type="entry name" value="MotA_ExbB"/>
    <property type="match status" value="1"/>
</dbReference>
<dbReference type="PANTHER" id="PTHR30433:SF2">
    <property type="entry name" value="MOTILITY PROTEIN A"/>
    <property type="match status" value="1"/>
</dbReference>
<dbReference type="GO" id="GO:0071978">
    <property type="term" value="P:bacterial-type flagellum-dependent swarming motility"/>
    <property type="evidence" value="ECO:0007669"/>
    <property type="project" value="InterPro"/>
</dbReference>
<dbReference type="GO" id="GO:0005886">
    <property type="term" value="C:plasma membrane"/>
    <property type="evidence" value="ECO:0007669"/>
    <property type="project" value="UniProtKB-SubCell"/>
</dbReference>
<dbReference type="InterPro" id="IPR002898">
    <property type="entry name" value="MotA_ExbB_proton_chnl"/>
</dbReference>
<dbReference type="EMBL" id="BART01013299">
    <property type="protein sequence ID" value="GAG75909.1"/>
    <property type="molecule type" value="Genomic_DNA"/>
</dbReference>
<protein>
    <recommendedName>
        <fullName evidence="7">MotA/TolQ/ExbB proton channel domain-containing protein</fullName>
    </recommendedName>
</protein>
<evidence type="ECO:0000256" key="1">
    <source>
        <dbReference type="ARBA" id="ARBA00004651"/>
    </source>
</evidence>
<comment type="subcellular location">
    <subcellularLocation>
        <location evidence="1">Cell membrane</location>
        <topology evidence="1">Multi-pass membrane protein</topology>
    </subcellularLocation>
</comment>
<reference evidence="8" key="1">
    <citation type="journal article" date="2014" name="Front. Microbiol.">
        <title>High frequency of phylogenetically diverse reductive dehalogenase-homologous genes in deep subseafloor sedimentary metagenomes.</title>
        <authorList>
            <person name="Kawai M."/>
            <person name="Futagami T."/>
            <person name="Toyoda A."/>
            <person name="Takaki Y."/>
            <person name="Nishi S."/>
            <person name="Hori S."/>
            <person name="Arai W."/>
            <person name="Tsubouchi T."/>
            <person name="Morono Y."/>
            <person name="Uchiyama I."/>
            <person name="Ito T."/>
            <person name="Fujiyama A."/>
            <person name="Inagaki F."/>
            <person name="Takami H."/>
        </authorList>
    </citation>
    <scope>NUCLEOTIDE SEQUENCE</scope>
    <source>
        <strain evidence="8">Expedition CK06-06</strain>
    </source>
</reference>
<accession>X1A2F0</accession>
<gene>
    <name evidence="8" type="ORF">S01H4_27277</name>
</gene>
<dbReference type="GO" id="GO:0006935">
    <property type="term" value="P:chemotaxis"/>
    <property type="evidence" value="ECO:0007669"/>
    <property type="project" value="InterPro"/>
</dbReference>
<feature type="transmembrane region" description="Helical" evidence="6">
    <location>
        <begin position="36"/>
        <end position="62"/>
    </location>
</feature>
<keyword evidence="4 6" id="KW-1133">Transmembrane helix</keyword>
<feature type="non-terminal residue" evidence="8">
    <location>
        <position position="189"/>
    </location>
</feature>
<dbReference type="AlphaFoldDB" id="X1A2F0"/>
<feature type="domain" description="MotA/TolQ/ExbB proton channel" evidence="7">
    <location>
        <begin position="100"/>
        <end position="189"/>
    </location>
</feature>
<evidence type="ECO:0000256" key="4">
    <source>
        <dbReference type="ARBA" id="ARBA00022989"/>
    </source>
</evidence>
<evidence type="ECO:0000256" key="5">
    <source>
        <dbReference type="ARBA" id="ARBA00023136"/>
    </source>
</evidence>
<comment type="caution">
    <text evidence="8">The sequence shown here is derived from an EMBL/GenBank/DDBJ whole genome shotgun (WGS) entry which is preliminary data.</text>
</comment>
<dbReference type="InterPro" id="IPR047055">
    <property type="entry name" value="MotA-like"/>
</dbReference>
<evidence type="ECO:0000259" key="7">
    <source>
        <dbReference type="Pfam" id="PF01618"/>
    </source>
</evidence>